<dbReference type="Pfam" id="PF22569">
    <property type="entry name" value="DCD_C"/>
    <property type="match status" value="1"/>
</dbReference>
<evidence type="ECO:0000313" key="5">
    <source>
        <dbReference type="EMBL" id="MBL0848769.1"/>
    </source>
</evidence>
<dbReference type="GO" id="GO:0009394">
    <property type="term" value="P:2'-deoxyribonucleotide metabolic process"/>
    <property type="evidence" value="ECO:0007669"/>
    <property type="project" value="InterPro"/>
</dbReference>
<evidence type="ECO:0000259" key="4">
    <source>
        <dbReference type="Pfam" id="PF22569"/>
    </source>
</evidence>
<protein>
    <submittedName>
        <fullName evidence="5">2'-deoxycytidine 5'-triphosphate deaminase</fullName>
        <ecNumber evidence="5">3.5.4.13</ecNumber>
    </submittedName>
</protein>
<accession>A0A937AIP3</accession>
<dbReference type="CDD" id="cd07557">
    <property type="entry name" value="trimeric_dUTPase"/>
    <property type="match status" value="1"/>
</dbReference>
<dbReference type="InterPro" id="IPR033704">
    <property type="entry name" value="dUTPase_trimeric"/>
</dbReference>
<dbReference type="GO" id="GO:0008829">
    <property type="term" value="F:dCTP deaminase activity"/>
    <property type="evidence" value="ECO:0007669"/>
    <property type="project" value="UniProtKB-EC"/>
</dbReference>
<evidence type="ECO:0000259" key="3">
    <source>
        <dbReference type="Pfam" id="PF06559"/>
    </source>
</evidence>
<comment type="caution">
    <text evidence="5">The sequence shown here is derived from an EMBL/GenBank/DDBJ whole genome shotgun (WGS) entry which is preliminary data.</text>
</comment>
<reference evidence="5" key="1">
    <citation type="submission" date="2019-02" db="EMBL/GenBank/DDBJ databases">
        <title>A novel Candidatus Liberibacter species associated with the New Zealand native fuchsia psyllid, Ctenarytaina fuchsiae.</title>
        <authorList>
            <person name="Thompson S.M."/>
            <person name="Jorgensen N."/>
            <person name="David C."/>
            <person name="Bulman S.R."/>
            <person name="Smith G.R."/>
        </authorList>
    </citation>
    <scope>NUCLEOTIDE SEQUENCE</scope>
    <source>
        <strain evidence="5">Oxford</strain>
    </source>
</reference>
<dbReference type="InterPro" id="IPR036157">
    <property type="entry name" value="dUTPase-like_sf"/>
</dbReference>
<gene>
    <name evidence="5" type="ORF">EU981_01505</name>
</gene>
<dbReference type="Pfam" id="PF06559">
    <property type="entry name" value="DCD_N"/>
    <property type="match status" value="1"/>
</dbReference>
<organism evidence="5 6">
    <name type="scientific">Candidatus Liberibacter ctenarytainae</name>
    <dbReference type="NCBI Taxonomy" id="2020335"/>
    <lineage>
        <taxon>Bacteria</taxon>
        <taxon>Pseudomonadati</taxon>
        <taxon>Pseudomonadota</taxon>
        <taxon>Alphaproteobacteria</taxon>
        <taxon>Hyphomicrobiales</taxon>
        <taxon>Rhizobiaceae</taxon>
        <taxon>Liberibacter</taxon>
    </lineage>
</organism>
<dbReference type="InterPro" id="IPR053811">
    <property type="entry name" value="DCD_C"/>
</dbReference>
<feature type="domain" description="2'-deoxycytidine 5'-triphosphate deaminase N-terminal" evidence="3">
    <location>
        <begin position="3"/>
        <end position="164"/>
    </location>
</feature>
<dbReference type="EMBL" id="SEOL01000002">
    <property type="protein sequence ID" value="MBL0848769.1"/>
    <property type="molecule type" value="Genomic_DNA"/>
</dbReference>
<keyword evidence="2" id="KW-0546">Nucleotide metabolism</keyword>
<dbReference type="Proteomes" id="UP000736856">
    <property type="component" value="Unassembled WGS sequence"/>
</dbReference>
<dbReference type="AlphaFoldDB" id="A0A937AIP3"/>
<name>A0A937AIP3_9HYPH</name>
<keyword evidence="1 5" id="KW-0378">Hydrolase</keyword>
<dbReference type="SUPFAM" id="SSF51283">
    <property type="entry name" value="dUTPase-like"/>
    <property type="match status" value="2"/>
</dbReference>
<dbReference type="PANTHER" id="PTHR42680:SF3">
    <property type="entry name" value="DCTP DEAMINASE"/>
    <property type="match status" value="1"/>
</dbReference>
<dbReference type="Gene3D" id="2.70.40.10">
    <property type="match status" value="2"/>
</dbReference>
<dbReference type="NCBIfam" id="NF005734">
    <property type="entry name" value="PRK07559.1"/>
    <property type="match status" value="1"/>
</dbReference>
<evidence type="ECO:0000256" key="1">
    <source>
        <dbReference type="ARBA" id="ARBA00022801"/>
    </source>
</evidence>
<feature type="domain" description="2'-deoxycytidine 5'-triphosphate deaminase C-terminal" evidence="4">
    <location>
        <begin position="172"/>
        <end position="361"/>
    </location>
</feature>
<dbReference type="InterPro" id="IPR010550">
    <property type="entry name" value="DCD_N"/>
</dbReference>
<evidence type="ECO:0000256" key="2">
    <source>
        <dbReference type="ARBA" id="ARBA00023080"/>
    </source>
</evidence>
<proteinExistence type="predicted"/>
<evidence type="ECO:0000313" key="6">
    <source>
        <dbReference type="Proteomes" id="UP000736856"/>
    </source>
</evidence>
<dbReference type="PANTHER" id="PTHR42680">
    <property type="entry name" value="DCTP DEAMINASE"/>
    <property type="match status" value="1"/>
</dbReference>
<sequence length="362" mass="40921">MKRGILPDQSIAEMFANREIISDIPLDKDQIQPASLDLRLSLKAYRVNASFLPNAENLVLKKIDQFKLHELDLSAGAVLEPNCVYIVPLMERLNLSKEISAYINPKSSSGRIDIFARVIVDGSQEFDRIPAGYRGRLYLEISPRTFPIIVRAGSRLSQIRFRKNEHCFLSGEELESIHRKSPLVQGGQLNLSNEGIALSVDLIGRRKDKIIGYRGKRHASAIDVDSEGQYNISDFWEPLYLQDGRGLILDPNEFYILSSQEAVLVPPFLVSEMIPYDPLIGEFRVHYAGFFDPGFGYMSKEGVGARAVLEVRAHQVPFILEHGQIVGRLKYEAMMEEPKKLYGKSVGSHYQSQGLKLSKHFR</sequence>
<dbReference type="EC" id="3.5.4.13" evidence="5"/>